<evidence type="ECO:0000256" key="1">
    <source>
        <dbReference type="ARBA" id="ARBA00022723"/>
    </source>
</evidence>
<sequence length="115" mass="12824">MDDTACTPADLDRLHDAMTEERSRLLERVGDHHRSGPVSGDSADRAELGVETELDVLIETQDRELLRQVDFMLERLESGLYPVCVACGAPVGRARQEAFPRATSCVDCARRPRRS</sequence>
<dbReference type="Gene3D" id="1.20.120.910">
    <property type="entry name" value="DksA, coiled-coil domain"/>
    <property type="match status" value="1"/>
</dbReference>
<feature type="domain" description="Zinc finger DksA/TraR C4-type" evidence="6">
    <location>
        <begin position="79"/>
        <end position="111"/>
    </location>
</feature>
<dbReference type="OrthoDB" id="9803742at2"/>
<protein>
    <recommendedName>
        <fullName evidence="6">Zinc finger DksA/TraR C4-type domain-containing protein</fullName>
    </recommendedName>
</protein>
<dbReference type="SUPFAM" id="SSF109635">
    <property type="entry name" value="DnaK suppressor protein DksA, alpha-hairpin domain"/>
    <property type="match status" value="1"/>
</dbReference>
<evidence type="ECO:0000313" key="8">
    <source>
        <dbReference type="Proteomes" id="UP000067689"/>
    </source>
</evidence>
<gene>
    <name evidence="7" type="ORF">AERYTH_04600</name>
</gene>
<dbReference type="PANTHER" id="PTHR33823">
    <property type="entry name" value="RNA POLYMERASE-BINDING TRANSCRIPTION FACTOR DKSA-RELATED"/>
    <property type="match status" value="1"/>
</dbReference>
<evidence type="ECO:0000256" key="5">
    <source>
        <dbReference type="SAM" id="MobiDB-lite"/>
    </source>
</evidence>
<name>A0A0U3SZQ2_9ACTN</name>
<accession>A0A0U3SZQ2</accession>
<feature type="region of interest" description="Disordered" evidence="5">
    <location>
        <begin position="26"/>
        <end position="47"/>
    </location>
</feature>
<dbReference type="PATRIC" id="fig|2041.4.peg.956"/>
<keyword evidence="3" id="KW-0862">Zinc</keyword>
<dbReference type="STRING" id="2041.AERYTH_04600"/>
<dbReference type="GO" id="GO:0008270">
    <property type="term" value="F:zinc ion binding"/>
    <property type="evidence" value="ECO:0007669"/>
    <property type="project" value="UniProtKB-KW"/>
</dbReference>
<dbReference type="EMBL" id="CP011502">
    <property type="protein sequence ID" value="ALX04026.1"/>
    <property type="molecule type" value="Genomic_DNA"/>
</dbReference>
<dbReference type="PANTHER" id="PTHR33823:SF2">
    <property type="entry name" value="RNA POLYMERASE-BINDING TRANSCRIPTION FACTOR DKSA"/>
    <property type="match status" value="1"/>
</dbReference>
<dbReference type="InterPro" id="IPR037187">
    <property type="entry name" value="DnaK_N"/>
</dbReference>
<evidence type="ECO:0000259" key="6">
    <source>
        <dbReference type="Pfam" id="PF01258"/>
    </source>
</evidence>
<evidence type="ECO:0000256" key="4">
    <source>
        <dbReference type="PROSITE-ProRule" id="PRU00510"/>
    </source>
</evidence>
<dbReference type="RefSeq" id="WP_067855249.1">
    <property type="nucleotide sequence ID" value="NZ_CP011502.1"/>
</dbReference>
<feature type="zinc finger region" description="dksA C4-type" evidence="4">
    <location>
        <begin position="84"/>
        <end position="108"/>
    </location>
</feature>
<evidence type="ECO:0000256" key="3">
    <source>
        <dbReference type="ARBA" id="ARBA00022833"/>
    </source>
</evidence>
<dbReference type="AlphaFoldDB" id="A0A0U3SZQ2"/>
<dbReference type="PROSITE" id="PS51128">
    <property type="entry name" value="ZF_DKSA_2"/>
    <property type="match status" value="1"/>
</dbReference>
<dbReference type="Proteomes" id="UP000067689">
    <property type="component" value="Chromosome"/>
</dbReference>
<keyword evidence="8" id="KW-1185">Reference proteome</keyword>
<keyword evidence="2" id="KW-0863">Zinc-finger</keyword>
<evidence type="ECO:0000256" key="2">
    <source>
        <dbReference type="ARBA" id="ARBA00022771"/>
    </source>
</evidence>
<keyword evidence="1" id="KW-0479">Metal-binding</keyword>
<organism evidence="7 8">
    <name type="scientific">Aeromicrobium erythreum</name>
    <dbReference type="NCBI Taxonomy" id="2041"/>
    <lineage>
        <taxon>Bacteria</taxon>
        <taxon>Bacillati</taxon>
        <taxon>Actinomycetota</taxon>
        <taxon>Actinomycetes</taxon>
        <taxon>Propionibacteriales</taxon>
        <taxon>Nocardioidaceae</taxon>
        <taxon>Aeromicrobium</taxon>
    </lineage>
</organism>
<dbReference type="KEGG" id="aer:AERYTH_04600"/>
<dbReference type="Pfam" id="PF01258">
    <property type="entry name" value="zf-dskA_traR"/>
    <property type="match status" value="1"/>
</dbReference>
<evidence type="ECO:0000313" key="7">
    <source>
        <dbReference type="EMBL" id="ALX04026.1"/>
    </source>
</evidence>
<dbReference type="InterPro" id="IPR000962">
    <property type="entry name" value="Znf_DskA_TraR"/>
</dbReference>
<reference evidence="7 8" key="1">
    <citation type="journal article" date="1991" name="Int. J. Syst. Bacteriol.">
        <title>Description of the erythromycin-producing bacterium Arthrobacter sp. strain NRRL B-3381 as Aeromicrobium erythreum gen. nov., sp. nov.</title>
        <authorList>
            <person name="Miller E.S."/>
            <person name="Woese C.R."/>
            <person name="Brenner S."/>
        </authorList>
    </citation>
    <scope>NUCLEOTIDE SEQUENCE [LARGE SCALE GENOMIC DNA]</scope>
    <source>
        <strain evidence="7 8">AR18</strain>
    </source>
</reference>
<proteinExistence type="predicted"/>